<dbReference type="GO" id="GO:0005524">
    <property type="term" value="F:ATP binding"/>
    <property type="evidence" value="ECO:0007669"/>
    <property type="project" value="UniProtKB-UniRule"/>
</dbReference>
<dbReference type="GO" id="GO:0003919">
    <property type="term" value="F:FMN adenylyltransferase activity"/>
    <property type="evidence" value="ECO:0007669"/>
    <property type="project" value="UniProtKB-UniRule"/>
</dbReference>
<dbReference type="NCBIfam" id="NF004163">
    <property type="entry name" value="PRK05627.1-6"/>
    <property type="match status" value="1"/>
</dbReference>
<comment type="catalytic activity">
    <reaction evidence="13 15">
        <text>riboflavin + ATP = FMN + ADP + H(+)</text>
        <dbReference type="Rhea" id="RHEA:14357"/>
        <dbReference type="ChEBI" id="CHEBI:15378"/>
        <dbReference type="ChEBI" id="CHEBI:30616"/>
        <dbReference type="ChEBI" id="CHEBI:57986"/>
        <dbReference type="ChEBI" id="CHEBI:58210"/>
        <dbReference type="ChEBI" id="CHEBI:456216"/>
        <dbReference type="EC" id="2.7.1.26"/>
    </reaction>
</comment>
<dbReference type="UniPathway" id="UPA00276">
    <property type="reaction ID" value="UER00406"/>
</dbReference>
<dbReference type="GO" id="GO:0009398">
    <property type="term" value="P:FMN biosynthetic process"/>
    <property type="evidence" value="ECO:0007669"/>
    <property type="project" value="UniProtKB-UniRule"/>
</dbReference>
<dbReference type="InterPro" id="IPR014729">
    <property type="entry name" value="Rossmann-like_a/b/a_fold"/>
</dbReference>
<dbReference type="InterPro" id="IPR023465">
    <property type="entry name" value="Riboflavin_kinase_dom_sf"/>
</dbReference>
<dbReference type="EC" id="2.7.1.26" evidence="15"/>
<gene>
    <name evidence="17" type="primary">ribF</name>
    <name evidence="17" type="ordered locus">HCH_05934</name>
</gene>
<evidence type="ECO:0000256" key="3">
    <source>
        <dbReference type="ARBA" id="ARBA00005201"/>
    </source>
</evidence>
<keyword evidence="10 15" id="KW-0274">FAD</keyword>
<dbReference type="InterPro" id="IPR023468">
    <property type="entry name" value="Riboflavin_kinase"/>
</dbReference>
<dbReference type="AlphaFoldDB" id="Q2S9T8"/>
<dbReference type="PANTHER" id="PTHR22749:SF6">
    <property type="entry name" value="RIBOFLAVIN KINASE"/>
    <property type="match status" value="1"/>
</dbReference>
<comment type="pathway">
    <text evidence="2 15">Cofactor biosynthesis; FAD biosynthesis; FAD from FMN: step 1/1.</text>
</comment>
<evidence type="ECO:0000256" key="4">
    <source>
        <dbReference type="ARBA" id="ARBA00022630"/>
    </source>
</evidence>
<dbReference type="Pfam" id="PF06574">
    <property type="entry name" value="FAD_syn"/>
    <property type="match status" value="1"/>
</dbReference>
<dbReference type="Gene3D" id="2.40.30.30">
    <property type="entry name" value="Riboflavin kinase-like"/>
    <property type="match status" value="1"/>
</dbReference>
<proteinExistence type="inferred from homology"/>
<keyword evidence="18" id="KW-1185">Reference proteome</keyword>
<evidence type="ECO:0000256" key="10">
    <source>
        <dbReference type="ARBA" id="ARBA00022827"/>
    </source>
</evidence>
<evidence type="ECO:0000256" key="9">
    <source>
        <dbReference type="ARBA" id="ARBA00022777"/>
    </source>
</evidence>
<feature type="domain" description="Riboflavin kinase" evidence="16">
    <location>
        <begin position="139"/>
        <end position="265"/>
    </location>
</feature>
<dbReference type="KEGG" id="hch:HCH_05934"/>
<keyword evidence="5 15" id="KW-0288">FMN</keyword>
<evidence type="ECO:0000256" key="6">
    <source>
        <dbReference type="ARBA" id="ARBA00022679"/>
    </source>
</evidence>
<keyword evidence="7 15" id="KW-0548">Nucleotidyltransferase</keyword>
<dbReference type="InterPro" id="IPR015864">
    <property type="entry name" value="FAD_synthase"/>
</dbReference>
<dbReference type="SMART" id="SM00904">
    <property type="entry name" value="Flavokinase"/>
    <property type="match status" value="1"/>
</dbReference>
<sequence>MGVPAVVMVFEPQPREFFEKLDAPPRLMRFREKLDAIAALNVDYLLCLQFNRRLRGLTAQQFIDDVLVTGLHVKHLVVGDDFRFGCDRSGDFRLLEKSGLVSGFSVENTPTVEVEGERVSSTRIRATLAQGEFTQAEDLLGRPYSITGCVVHGRKLGRQLNAPTANVSLGRKRPVLSGVYLVKTTLATGHVRFGVANIGVRPTIDGLGVTPALEVHLFEHADDIYGQRINVQFLEKLRDERKFSGLEQLQAQIQRDIEGAKRRLQSMPLHSVSGAG</sequence>
<evidence type="ECO:0000256" key="7">
    <source>
        <dbReference type="ARBA" id="ARBA00022695"/>
    </source>
</evidence>
<dbReference type="InterPro" id="IPR015865">
    <property type="entry name" value="Riboflavin_kinase_bac/euk"/>
</dbReference>
<dbReference type="UniPathway" id="UPA00277">
    <property type="reaction ID" value="UER00407"/>
</dbReference>
<dbReference type="HOGENOM" id="CLU_048437_0_1_6"/>
<keyword evidence="9 15" id="KW-0418">Kinase</keyword>
<keyword evidence="8 15" id="KW-0547">Nucleotide-binding</keyword>
<dbReference type="SUPFAM" id="SSF52374">
    <property type="entry name" value="Nucleotidylyl transferase"/>
    <property type="match status" value="1"/>
</dbReference>
<protein>
    <recommendedName>
        <fullName evidence="15">Riboflavin biosynthesis protein</fullName>
    </recommendedName>
    <domain>
        <recommendedName>
            <fullName evidence="15">Riboflavin kinase</fullName>
            <ecNumber evidence="15">2.7.1.26</ecNumber>
        </recommendedName>
        <alternativeName>
            <fullName evidence="15">Flavokinase</fullName>
        </alternativeName>
    </domain>
    <domain>
        <recommendedName>
            <fullName evidence="15">FMN adenylyltransferase</fullName>
            <ecNumber evidence="15">2.7.7.2</ecNumber>
        </recommendedName>
        <alternativeName>
            <fullName evidence="15">FAD pyrophosphorylase</fullName>
        </alternativeName>
        <alternativeName>
            <fullName evidence="15">FAD synthase</fullName>
        </alternativeName>
    </domain>
</protein>
<evidence type="ECO:0000256" key="14">
    <source>
        <dbReference type="ARBA" id="ARBA00049494"/>
    </source>
</evidence>
<dbReference type="Pfam" id="PF01687">
    <property type="entry name" value="Flavokinase"/>
    <property type="match status" value="1"/>
</dbReference>
<dbReference type="GO" id="GO:0006747">
    <property type="term" value="P:FAD biosynthetic process"/>
    <property type="evidence" value="ECO:0007669"/>
    <property type="project" value="UniProtKB-UniRule"/>
</dbReference>
<evidence type="ECO:0000256" key="5">
    <source>
        <dbReference type="ARBA" id="ARBA00022643"/>
    </source>
</evidence>
<evidence type="ECO:0000256" key="12">
    <source>
        <dbReference type="ARBA" id="ARBA00023268"/>
    </source>
</evidence>
<comment type="similarity">
    <text evidence="15">Belongs to the ribF family.</text>
</comment>
<dbReference type="eggNOG" id="COG0196">
    <property type="taxonomic scope" value="Bacteria"/>
</dbReference>
<evidence type="ECO:0000259" key="16">
    <source>
        <dbReference type="SMART" id="SM00904"/>
    </source>
</evidence>
<keyword evidence="12" id="KW-0511">Multifunctional enzyme</keyword>
<name>Q2S9T8_HAHCH</name>
<dbReference type="SUPFAM" id="SSF82114">
    <property type="entry name" value="Riboflavin kinase-like"/>
    <property type="match status" value="1"/>
</dbReference>
<dbReference type="CDD" id="cd02064">
    <property type="entry name" value="FAD_synthetase_N"/>
    <property type="match status" value="1"/>
</dbReference>
<evidence type="ECO:0000256" key="11">
    <source>
        <dbReference type="ARBA" id="ARBA00022840"/>
    </source>
</evidence>
<dbReference type="NCBIfam" id="NF004159">
    <property type="entry name" value="PRK05627.1-2"/>
    <property type="match status" value="1"/>
</dbReference>
<dbReference type="EMBL" id="CP000155">
    <property type="protein sequence ID" value="ABC32586.1"/>
    <property type="molecule type" value="Genomic_DNA"/>
</dbReference>
<dbReference type="InterPro" id="IPR002606">
    <property type="entry name" value="Riboflavin_kinase_bac"/>
</dbReference>
<accession>Q2S9T8</accession>
<dbReference type="Gene3D" id="3.40.50.620">
    <property type="entry name" value="HUPs"/>
    <property type="match status" value="1"/>
</dbReference>
<comment type="pathway">
    <text evidence="3 15">Cofactor biosynthesis; FMN biosynthesis; FMN from riboflavin (ATP route): step 1/1.</text>
</comment>
<dbReference type="NCBIfam" id="TIGR00083">
    <property type="entry name" value="ribF"/>
    <property type="match status" value="1"/>
</dbReference>
<evidence type="ECO:0000256" key="1">
    <source>
        <dbReference type="ARBA" id="ARBA00002121"/>
    </source>
</evidence>
<comment type="function">
    <text evidence="1">Catalyzes the phosphorylation of riboflavin to FMN followed by the adenylation of FMN to FAD.</text>
</comment>
<keyword evidence="6 15" id="KW-0808">Transferase</keyword>
<dbReference type="PIRSF" id="PIRSF004491">
    <property type="entry name" value="FAD_Synth"/>
    <property type="match status" value="1"/>
</dbReference>
<keyword evidence="4 15" id="KW-0285">Flavoprotein</keyword>
<dbReference type="GO" id="GO:0008531">
    <property type="term" value="F:riboflavin kinase activity"/>
    <property type="evidence" value="ECO:0007669"/>
    <property type="project" value="UniProtKB-UniRule"/>
</dbReference>
<dbReference type="EC" id="2.7.7.2" evidence="15"/>
<evidence type="ECO:0000313" key="17">
    <source>
        <dbReference type="EMBL" id="ABC32586.1"/>
    </source>
</evidence>
<evidence type="ECO:0000256" key="15">
    <source>
        <dbReference type="PIRNR" id="PIRNR004491"/>
    </source>
</evidence>
<keyword evidence="11 15" id="KW-0067">ATP-binding</keyword>
<evidence type="ECO:0000256" key="8">
    <source>
        <dbReference type="ARBA" id="ARBA00022741"/>
    </source>
</evidence>
<evidence type="ECO:0000256" key="13">
    <source>
        <dbReference type="ARBA" id="ARBA00047880"/>
    </source>
</evidence>
<dbReference type="STRING" id="349521.HCH_05934"/>
<reference evidence="17 18" key="1">
    <citation type="journal article" date="2005" name="Nucleic Acids Res.">
        <title>Genomic blueprint of Hahella chejuensis, a marine microbe producing an algicidal agent.</title>
        <authorList>
            <person name="Jeong H."/>
            <person name="Yim J.H."/>
            <person name="Lee C."/>
            <person name="Choi S.-H."/>
            <person name="Park Y.K."/>
            <person name="Yoon S.H."/>
            <person name="Hur C.-G."/>
            <person name="Kang H.-Y."/>
            <person name="Kim D."/>
            <person name="Lee H.H."/>
            <person name="Park K.H."/>
            <person name="Park S.-H."/>
            <person name="Park H.-S."/>
            <person name="Lee H.K."/>
            <person name="Oh T.K."/>
            <person name="Kim J.F."/>
        </authorList>
    </citation>
    <scope>NUCLEOTIDE SEQUENCE [LARGE SCALE GENOMIC DNA]</scope>
    <source>
        <strain evidence="17 18">KCTC 2396</strain>
    </source>
</reference>
<evidence type="ECO:0000256" key="2">
    <source>
        <dbReference type="ARBA" id="ARBA00004726"/>
    </source>
</evidence>
<dbReference type="GO" id="GO:0009231">
    <property type="term" value="P:riboflavin biosynthetic process"/>
    <property type="evidence" value="ECO:0007669"/>
    <property type="project" value="InterPro"/>
</dbReference>
<evidence type="ECO:0000313" key="18">
    <source>
        <dbReference type="Proteomes" id="UP000000238"/>
    </source>
</evidence>
<organism evidence="17 18">
    <name type="scientific">Hahella chejuensis (strain KCTC 2396)</name>
    <dbReference type="NCBI Taxonomy" id="349521"/>
    <lineage>
        <taxon>Bacteria</taxon>
        <taxon>Pseudomonadati</taxon>
        <taxon>Pseudomonadota</taxon>
        <taxon>Gammaproteobacteria</taxon>
        <taxon>Oceanospirillales</taxon>
        <taxon>Hahellaceae</taxon>
        <taxon>Hahella</taxon>
    </lineage>
</organism>
<dbReference type="PANTHER" id="PTHR22749">
    <property type="entry name" value="RIBOFLAVIN KINASE/FMN ADENYLYLTRANSFERASE"/>
    <property type="match status" value="1"/>
</dbReference>
<comment type="catalytic activity">
    <reaction evidence="14 15">
        <text>FMN + ATP + H(+) = FAD + diphosphate</text>
        <dbReference type="Rhea" id="RHEA:17237"/>
        <dbReference type="ChEBI" id="CHEBI:15378"/>
        <dbReference type="ChEBI" id="CHEBI:30616"/>
        <dbReference type="ChEBI" id="CHEBI:33019"/>
        <dbReference type="ChEBI" id="CHEBI:57692"/>
        <dbReference type="ChEBI" id="CHEBI:58210"/>
        <dbReference type="EC" id="2.7.7.2"/>
    </reaction>
</comment>
<dbReference type="Proteomes" id="UP000000238">
    <property type="component" value="Chromosome"/>
</dbReference>